<accession>A0A654TJJ6</accession>
<proteinExistence type="predicted"/>
<organism evidence="2 3">
    <name type="scientific">Mycobacterium tuberculosis</name>
    <dbReference type="NCBI Taxonomy" id="1773"/>
    <lineage>
        <taxon>Bacteria</taxon>
        <taxon>Bacillati</taxon>
        <taxon>Actinomycetota</taxon>
        <taxon>Actinomycetes</taxon>
        <taxon>Mycobacteriales</taxon>
        <taxon>Mycobacteriaceae</taxon>
        <taxon>Mycobacterium</taxon>
        <taxon>Mycobacterium tuberculosis complex</taxon>
    </lineage>
</organism>
<protein>
    <submittedName>
        <fullName evidence="2">Uncharacterized protein</fullName>
    </submittedName>
</protein>
<dbReference type="EMBL" id="CFOE01001148">
    <property type="protein sequence ID" value="CFE48559.1"/>
    <property type="molecule type" value="Genomic_DNA"/>
</dbReference>
<name>A0A654TJJ6_MYCTX</name>
<evidence type="ECO:0000256" key="1">
    <source>
        <dbReference type="SAM" id="MobiDB-lite"/>
    </source>
</evidence>
<evidence type="ECO:0000313" key="2">
    <source>
        <dbReference type="EMBL" id="CFE48559.1"/>
    </source>
</evidence>
<gene>
    <name evidence="2" type="ORF">ERS007681_04527</name>
</gene>
<dbReference type="Proteomes" id="UP000048289">
    <property type="component" value="Unassembled WGS sequence"/>
</dbReference>
<evidence type="ECO:0000313" key="3">
    <source>
        <dbReference type="Proteomes" id="UP000048289"/>
    </source>
</evidence>
<sequence>MQVSATETAGHAGDHQGPDHPGAVTNPNGKMRNSLGVQIAHHVRIGHQIVRQHHQIHARGSHRRMWLAAVPDPGTGAAQRLDEQV</sequence>
<feature type="region of interest" description="Disordered" evidence="1">
    <location>
        <begin position="1"/>
        <end position="32"/>
    </location>
</feature>
<dbReference type="AlphaFoldDB" id="A0A654TJJ6"/>
<reference evidence="2 3" key="1">
    <citation type="submission" date="2015-03" db="EMBL/GenBank/DDBJ databases">
        <authorList>
            <consortium name="Pathogen Informatics"/>
        </authorList>
    </citation>
    <scope>NUCLEOTIDE SEQUENCE [LARGE SCALE GENOMIC DNA]</scope>
    <source>
        <strain evidence="2 3">G09901357</strain>
    </source>
</reference>